<dbReference type="Proteomes" id="UP000218209">
    <property type="component" value="Unassembled WGS sequence"/>
</dbReference>
<keyword evidence="3" id="KW-1185">Reference proteome</keyword>
<evidence type="ECO:0000313" key="2">
    <source>
        <dbReference type="EMBL" id="OSX78585.1"/>
    </source>
</evidence>
<protein>
    <submittedName>
        <fullName evidence="2">Uncharacterized protein</fullName>
    </submittedName>
</protein>
<feature type="compositionally biased region" description="Low complexity" evidence="1">
    <location>
        <begin position="83"/>
        <end position="104"/>
    </location>
</feature>
<evidence type="ECO:0000313" key="3">
    <source>
        <dbReference type="Proteomes" id="UP000218209"/>
    </source>
</evidence>
<dbReference type="EMBL" id="KV918809">
    <property type="protein sequence ID" value="OSX78585.1"/>
    <property type="molecule type" value="Genomic_DNA"/>
</dbReference>
<reference evidence="2 3" key="1">
    <citation type="submission" date="2017-03" db="EMBL/GenBank/DDBJ databases">
        <title>WGS assembly of Porphyra umbilicalis.</title>
        <authorList>
            <person name="Brawley S.H."/>
            <person name="Blouin N.A."/>
            <person name="Ficko-Blean E."/>
            <person name="Wheeler G.L."/>
            <person name="Lohr M."/>
            <person name="Goodson H.V."/>
            <person name="Jenkins J.W."/>
            <person name="Blaby-Haas C.E."/>
            <person name="Helliwell K.E."/>
            <person name="Chan C."/>
            <person name="Marriage T."/>
            <person name="Bhattacharya D."/>
            <person name="Klein A.S."/>
            <person name="Badis Y."/>
            <person name="Brodie J."/>
            <person name="Cao Y."/>
            <person name="Collen J."/>
            <person name="Dittami S.M."/>
            <person name="Gachon C.M."/>
            <person name="Green B.R."/>
            <person name="Karpowicz S."/>
            <person name="Kim J.W."/>
            <person name="Kudahl U."/>
            <person name="Lin S."/>
            <person name="Michel G."/>
            <person name="Mittag M."/>
            <person name="Olson B.J."/>
            <person name="Pangilinan J."/>
            <person name="Peng Y."/>
            <person name="Qiu H."/>
            <person name="Shu S."/>
            <person name="Singer J.T."/>
            <person name="Smith A.G."/>
            <person name="Sprecher B.N."/>
            <person name="Wagner V."/>
            <person name="Wang W."/>
            <person name="Wang Z.-Y."/>
            <person name="Yan J."/>
            <person name="Yarish C."/>
            <person name="Zoeuner-Riek S."/>
            <person name="Zhuang Y."/>
            <person name="Zou Y."/>
            <person name="Lindquist E.A."/>
            <person name="Grimwood J."/>
            <person name="Barry K."/>
            <person name="Rokhsar D.S."/>
            <person name="Schmutz J."/>
            <person name="Stiller J.W."/>
            <person name="Grossman A.R."/>
            <person name="Prochnik S.E."/>
        </authorList>
    </citation>
    <scope>NUCLEOTIDE SEQUENCE [LARGE SCALE GENOMIC DNA]</scope>
    <source>
        <strain evidence="2">4086291</strain>
    </source>
</reference>
<evidence type="ECO:0000256" key="1">
    <source>
        <dbReference type="SAM" id="MobiDB-lite"/>
    </source>
</evidence>
<gene>
    <name evidence="2" type="ORF">BU14_0105s0003</name>
</gene>
<proteinExistence type="predicted"/>
<organism evidence="2 3">
    <name type="scientific">Porphyra umbilicalis</name>
    <name type="common">Purple laver</name>
    <name type="synonym">Red alga</name>
    <dbReference type="NCBI Taxonomy" id="2786"/>
    <lineage>
        <taxon>Eukaryota</taxon>
        <taxon>Rhodophyta</taxon>
        <taxon>Bangiophyceae</taxon>
        <taxon>Bangiales</taxon>
        <taxon>Bangiaceae</taxon>
        <taxon>Porphyra</taxon>
    </lineage>
</organism>
<feature type="region of interest" description="Disordered" evidence="1">
    <location>
        <begin position="83"/>
        <end position="111"/>
    </location>
</feature>
<name>A0A1X6PCY1_PORUM</name>
<dbReference type="AlphaFoldDB" id="A0A1X6PCY1"/>
<sequence>MDQTPPNLIHDWSNDAGGHDAHPVLHTVAPRLPRRPTPPAMFSFQELPSFLSLLPSSPPPLAVAVLFFPLFLPPLSASTFAAPHPSSASMVSSAPPSHPVAEASLPDSSYRTKGDDGDVQIGLQYMLVVGGGLAGRRGVR</sequence>
<accession>A0A1X6PCY1</accession>